<keyword evidence="1" id="KW-0732">Signal</keyword>
<feature type="signal peptide" evidence="1">
    <location>
        <begin position="1"/>
        <end position="23"/>
    </location>
</feature>
<proteinExistence type="predicted"/>
<comment type="caution">
    <text evidence="2">The sequence shown here is derived from an EMBL/GenBank/DDBJ whole genome shotgun (WGS) entry which is preliminary data.</text>
</comment>
<evidence type="ECO:0000313" key="2">
    <source>
        <dbReference type="EMBL" id="TDQ36178.1"/>
    </source>
</evidence>
<dbReference type="RefSeq" id="WP_101496379.1">
    <property type="nucleotide sequence ID" value="NZ_LNJZ01000005.1"/>
</dbReference>
<dbReference type="InterPro" id="IPR025245">
    <property type="entry name" value="DUF4197"/>
</dbReference>
<accession>A0A4R6TRI1</accession>
<protein>
    <submittedName>
        <fullName evidence="2">Uncharacterized protein DUF4197</fullName>
    </submittedName>
</protein>
<dbReference type="AlphaFoldDB" id="A0A4R6TRI1"/>
<dbReference type="OrthoDB" id="5292580at2"/>
<name>A0A4R6TRI1_9GAMM</name>
<evidence type="ECO:0000313" key="3">
    <source>
        <dbReference type="Proteomes" id="UP000294575"/>
    </source>
</evidence>
<feature type="chain" id="PRO_5020368262" evidence="1">
    <location>
        <begin position="24"/>
        <end position="231"/>
    </location>
</feature>
<dbReference type="Pfam" id="PF13852">
    <property type="entry name" value="DUF4197"/>
    <property type="match status" value="1"/>
</dbReference>
<keyword evidence="3" id="KW-1185">Reference proteome</keyword>
<dbReference type="Proteomes" id="UP000294575">
    <property type="component" value="Unassembled WGS sequence"/>
</dbReference>
<gene>
    <name evidence="2" type="ORF">DFQ45_11445</name>
</gene>
<dbReference type="EMBL" id="SNYK01000014">
    <property type="protein sequence ID" value="TDQ36178.1"/>
    <property type="molecule type" value="Genomic_DNA"/>
</dbReference>
<sequence>MLTKLGKSSAAFLLVLLCSQALAATALTGKQAADGLKALLEQGSELAISQLGQSGGFSQNAKWRIPLPKALDKPAKLMRNLGQGAMVDELENNLNSAAEQAIPHARELLVNSIRQMTLQDASQILSSHPTAATEYLSRTSREQLRERFLPIVKQTTAGSPLISQYNQLAGQASGLGLGLGKKQSLSAEDYVTDKALDALFGVLGEQEASLRANPAKATGSLLKGVLEAFRK</sequence>
<evidence type="ECO:0000256" key="1">
    <source>
        <dbReference type="SAM" id="SignalP"/>
    </source>
</evidence>
<organism evidence="2 3">
    <name type="scientific">Thiopseudomonas denitrificans</name>
    <dbReference type="NCBI Taxonomy" id="1501432"/>
    <lineage>
        <taxon>Bacteria</taxon>
        <taxon>Pseudomonadati</taxon>
        <taxon>Pseudomonadota</taxon>
        <taxon>Gammaproteobacteria</taxon>
        <taxon>Pseudomonadales</taxon>
        <taxon>Pseudomonadaceae</taxon>
        <taxon>Thiopseudomonas</taxon>
    </lineage>
</organism>
<reference evidence="2 3" key="1">
    <citation type="submission" date="2019-03" db="EMBL/GenBank/DDBJ databases">
        <title>Genomic Encyclopedia of Type Strains, Phase IV (KMG-IV): sequencing the most valuable type-strain genomes for metagenomic binning, comparative biology and taxonomic classification.</title>
        <authorList>
            <person name="Goeker M."/>
        </authorList>
    </citation>
    <scope>NUCLEOTIDE SEQUENCE [LARGE SCALE GENOMIC DNA]</scope>
    <source>
        <strain evidence="2 3">DSM 28679</strain>
    </source>
</reference>